<dbReference type="Pfam" id="PF14832">
    <property type="entry name" value="Tautomerase_3"/>
    <property type="match status" value="1"/>
</dbReference>
<reference evidence="3 4" key="1">
    <citation type="journal article" date="2018" name="Front. Microbiol.">
        <title>Hydrolytic Capabilities as a Key to Environmental Success: Chitinolytic and Cellulolytic Acidobacteria From Acidic Sub-arctic Soils and Boreal Peatlands.</title>
        <authorList>
            <person name="Belova S.E."/>
            <person name="Ravin N.V."/>
            <person name="Pankratov T.A."/>
            <person name="Rakitin A.L."/>
            <person name="Ivanova A.A."/>
            <person name="Beletsky A.V."/>
            <person name="Mardanov A.V."/>
            <person name="Sinninghe Damste J.S."/>
            <person name="Dedysh S.N."/>
        </authorList>
    </citation>
    <scope>NUCLEOTIDE SEQUENCE [LARGE SCALE GENOMIC DNA]</scope>
    <source>
        <strain evidence="3 4">SBC82</strain>
    </source>
</reference>
<proteinExistence type="predicted"/>
<evidence type="ECO:0000256" key="1">
    <source>
        <dbReference type="SAM" id="MobiDB-lite"/>
    </source>
</evidence>
<name>A0A2Z5FU46_9BACT</name>
<dbReference type="InterPro" id="IPR014347">
    <property type="entry name" value="Tautomerase/MIF_sf"/>
</dbReference>
<organism evidence="3 4">
    <name type="scientific">Acidisarcina polymorpha</name>
    <dbReference type="NCBI Taxonomy" id="2211140"/>
    <lineage>
        <taxon>Bacteria</taxon>
        <taxon>Pseudomonadati</taxon>
        <taxon>Acidobacteriota</taxon>
        <taxon>Terriglobia</taxon>
        <taxon>Terriglobales</taxon>
        <taxon>Acidobacteriaceae</taxon>
        <taxon>Acidisarcina</taxon>
    </lineage>
</organism>
<feature type="compositionally biased region" description="Basic and acidic residues" evidence="1">
    <location>
        <begin position="125"/>
        <end position="136"/>
    </location>
</feature>
<feature type="region of interest" description="Disordered" evidence="1">
    <location>
        <begin position="121"/>
        <end position="142"/>
    </location>
</feature>
<evidence type="ECO:0000313" key="4">
    <source>
        <dbReference type="Proteomes" id="UP000253606"/>
    </source>
</evidence>
<keyword evidence="4" id="KW-1185">Reference proteome</keyword>
<protein>
    <recommendedName>
        <fullName evidence="2">Tautomerase cis-CaaD-like domain-containing protein</fullName>
    </recommendedName>
</protein>
<evidence type="ECO:0000313" key="3">
    <source>
        <dbReference type="EMBL" id="AXC10014.1"/>
    </source>
</evidence>
<dbReference type="Gene3D" id="3.30.429.10">
    <property type="entry name" value="Macrophage Migration Inhibitory Factor"/>
    <property type="match status" value="1"/>
</dbReference>
<dbReference type="KEGG" id="abas:ACPOL_0647"/>
<feature type="domain" description="Tautomerase cis-CaaD-like" evidence="2">
    <location>
        <begin position="1"/>
        <end position="135"/>
    </location>
</feature>
<dbReference type="EMBL" id="CP030840">
    <property type="protein sequence ID" value="AXC10014.1"/>
    <property type="molecule type" value="Genomic_DNA"/>
</dbReference>
<dbReference type="OrthoDB" id="7595039at2"/>
<dbReference type="Proteomes" id="UP000253606">
    <property type="component" value="Chromosome"/>
</dbReference>
<dbReference type="InterPro" id="IPR028116">
    <property type="entry name" value="Cis-CaaD-like"/>
</dbReference>
<accession>A0A2Z5FU46</accession>
<dbReference type="RefSeq" id="WP_114205734.1">
    <property type="nucleotide sequence ID" value="NZ_CP030840.1"/>
</dbReference>
<dbReference type="AlphaFoldDB" id="A0A2Z5FU46"/>
<evidence type="ECO:0000259" key="2">
    <source>
        <dbReference type="Pfam" id="PF14832"/>
    </source>
</evidence>
<gene>
    <name evidence="3" type="ORF">ACPOL_0647</name>
</gene>
<sequence>MPLWRIYAPANGYSASEKQKFALDITGIYDAFLPRFYVNVLFHDVAPESFLVGGEQRSNFVRISIEHIARTMVDHESKVKFLGHVNEVIAPYVEQRGYDWELNVQELPFDLWRVQGLVPPGAESADEKRWKQENKASARTHS</sequence>